<dbReference type="PROSITE" id="PS50059">
    <property type="entry name" value="FKBP_PPIASE"/>
    <property type="match status" value="1"/>
</dbReference>
<sequence length="156" mass="16996">MSNQVQEDSAVLLHFILKLQDGSIADSTYTQGKPALFRLGDGTLSSPLEQQLTGLKEGDKHTFTLAGEAVFGKPNPDLIQYFTPRDFAETGMPEIGTIMLFTAMNGSEMPGIVKAVTEESVTVDFNHPLADQNVTFEVEVLEIEPQLEENHADIAG</sequence>
<comment type="catalytic activity">
    <reaction evidence="1 5 6">
        <text>[protein]-peptidylproline (omega=180) = [protein]-peptidylproline (omega=0)</text>
        <dbReference type="Rhea" id="RHEA:16237"/>
        <dbReference type="Rhea" id="RHEA-COMP:10747"/>
        <dbReference type="Rhea" id="RHEA-COMP:10748"/>
        <dbReference type="ChEBI" id="CHEBI:83833"/>
        <dbReference type="ChEBI" id="CHEBI:83834"/>
        <dbReference type="EC" id="5.2.1.8"/>
    </reaction>
</comment>
<dbReference type="AlphaFoldDB" id="A0A022PKL7"/>
<dbReference type="PANTHER" id="PTHR47861">
    <property type="entry name" value="FKBP-TYPE PEPTIDYL-PROLYL CIS-TRANS ISOMERASE SLYD"/>
    <property type="match status" value="1"/>
</dbReference>
<reference evidence="8 9" key="1">
    <citation type="submission" date="2014-03" db="EMBL/GenBank/DDBJ databases">
        <title>Draft Genome of Photorhabdus luminescens BA1, an Egyptian Isolate.</title>
        <authorList>
            <person name="Ghazal S."/>
            <person name="Hurst S.G.IV."/>
            <person name="Morris K."/>
            <person name="Thomas K."/>
            <person name="Tisa L.S."/>
        </authorList>
    </citation>
    <scope>NUCLEOTIDE SEQUENCE [LARGE SCALE GENOMIC DNA]</scope>
    <source>
        <strain evidence="8 9">BA1</strain>
    </source>
</reference>
<proteinExistence type="inferred from homology"/>
<evidence type="ECO:0000256" key="1">
    <source>
        <dbReference type="ARBA" id="ARBA00000971"/>
    </source>
</evidence>
<name>A0A022PKL7_9GAMM</name>
<dbReference type="NCBIfam" id="NF011676">
    <property type="entry name" value="PRK15095.1"/>
    <property type="match status" value="1"/>
</dbReference>
<dbReference type="PANTHER" id="PTHR47861:SF4">
    <property type="entry name" value="FKBP-TYPE 16 KDA PEPTIDYL-PROLYL CIS-TRANS ISOMERASE"/>
    <property type="match status" value="1"/>
</dbReference>
<dbReference type="Pfam" id="PF00254">
    <property type="entry name" value="FKBP_C"/>
    <property type="match status" value="1"/>
</dbReference>
<evidence type="ECO:0000313" key="9">
    <source>
        <dbReference type="Proteomes" id="UP000023464"/>
    </source>
</evidence>
<dbReference type="InterPro" id="IPR048261">
    <property type="entry name" value="SlpA/SlyD-like_ins_sf"/>
</dbReference>
<dbReference type="InterPro" id="IPR001179">
    <property type="entry name" value="PPIase_FKBP_dom"/>
</dbReference>
<dbReference type="Gene3D" id="2.40.10.330">
    <property type="match status" value="1"/>
</dbReference>
<dbReference type="EMBL" id="JFGV01000013">
    <property type="protein sequence ID" value="EYU16211.1"/>
    <property type="molecule type" value="Genomic_DNA"/>
</dbReference>
<dbReference type="Gene3D" id="3.10.50.40">
    <property type="match status" value="1"/>
</dbReference>
<evidence type="ECO:0000256" key="6">
    <source>
        <dbReference type="RuleBase" id="RU003915"/>
    </source>
</evidence>
<gene>
    <name evidence="8" type="ORF">BA1DRAFT_01205</name>
</gene>
<dbReference type="GO" id="GO:0003755">
    <property type="term" value="F:peptidyl-prolyl cis-trans isomerase activity"/>
    <property type="evidence" value="ECO:0007669"/>
    <property type="project" value="UniProtKB-UniRule"/>
</dbReference>
<dbReference type="Proteomes" id="UP000023464">
    <property type="component" value="Unassembled WGS sequence"/>
</dbReference>
<dbReference type="EC" id="5.2.1.8" evidence="6"/>
<comment type="similarity">
    <text evidence="2 6">Belongs to the FKBP-type PPIase family.</text>
</comment>
<evidence type="ECO:0000259" key="7">
    <source>
        <dbReference type="PROSITE" id="PS50059"/>
    </source>
</evidence>
<evidence type="ECO:0000256" key="5">
    <source>
        <dbReference type="PROSITE-ProRule" id="PRU00277"/>
    </source>
</evidence>
<evidence type="ECO:0000256" key="4">
    <source>
        <dbReference type="ARBA" id="ARBA00023235"/>
    </source>
</evidence>
<evidence type="ECO:0000256" key="3">
    <source>
        <dbReference type="ARBA" id="ARBA00023110"/>
    </source>
</evidence>
<evidence type="ECO:0000313" key="8">
    <source>
        <dbReference type="EMBL" id="EYU16211.1"/>
    </source>
</evidence>
<evidence type="ECO:0000256" key="2">
    <source>
        <dbReference type="ARBA" id="ARBA00006577"/>
    </source>
</evidence>
<organism evidence="8 9">
    <name type="scientific">Photorhabdus aegyptia</name>
    <dbReference type="NCBI Taxonomy" id="2805098"/>
    <lineage>
        <taxon>Bacteria</taxon>
        <taxon>Pseudomonadati</taxon>
        <taxon>Pseudomonadota</taxon>
        <taxon>Gammaproteobacteria</taxon>
        <taxon>Enterobacterales</taxon>
        <taxon>Morganellaceae</taxon>
        <taxon>Photorhabdus</taxon>
    </lineage>
</organism>
<keyword evidence="3 5" id="KW-0697">Rotamase</keyword>
<keyword evidence="9" id="KW-1185">Reference proteome</keyword>
<accession>A0A022PKL7</accession>
<comment type="caution">
    <text evidence="8">The sequence shown here is derived from an EMBL/GenBank/DDBJ whole genome shotgun (WGS) entry which is preliminary data.</text>
</comment>
<dbReference type="PATRIC" id="fig|1393736.3.peg.1225"/>
<feature type="domain" description="PPIase FKBP-type" evidence="7">
    <location>
        <begin position="8"/>
        <end position="108"/>
    </location>
</feature>
<dbReference type="SUPFAM" id="SSF54534">
    <property type="entry name" value="FKBP-like"/>
    <property type="match status" value="1"/>
</dbReference>
<protein>
    <recommendedName>
        <fullName evidence="6">Peptidyl-prolyl cis-trans isomerase</fullName>
        <ecNumber evidence="6">5.2.1.8</ecNumber>
    </recommendedName>
</protein>
<dbReference type="InterPro" id="IPR046357">
    <property type="entry name" value="PPIase_dom_sf"/>
</dbReference>
<dbReference type="RefSeq" id="WP_036777002.1">
    <property type="nucleotide sequence ID" value="NZ_CAWLTM010000102.1"/>
</dbReference>
<keyword evidence="4 5" id="KW-0413">Isomerase</keyword>